<accession>A0A8J3YMQ4</accession>
<organism evidence="3 4">
    <name type="scientific">Virgisporangium aliadipatigenens</name>
    <dbReference type="NCBI Taxonomy" id="741659"/>
    <lineage>
        <taxon>Bacteria</taxon>
        <taxon>Bacillati</taxon>
        <taxon>Actinomycetota</taxon>
        <taxon>Actinomycetes</taxon>
        <taxon>Micromonosporales</taxon>
        <taxon>Micromonosporaceae</taxon>
        <taxon>Virgisporangium</taxon>
    </lineage>
</organism>
<evidence type="ECO:0000256" key="2">
    <source>
        <dbReference type="SAM" id="Phobius"/>
    </source>
</evidence>
<protein>
    <submittedName>
        <fullName evidence="3">Uncharacterized protein</fullName>
    </submittedName>
</protein>
<gene>
    <name evidence="3" type="ORF">Val02_52600</name>
</gene>
<keyword evidence="2" id="KW-0812">Transmembrane</keyword>
<dbReference type="AlphaFoldDB" id="A0A8J3YMQ4"/>
<feature type="coiled-coil region" evidence="1">
    <location>
        <begin position="163"/>
        <end position="190"/>
    </location>
</feature>
<keyword evidence="4" id="KW-1185">Reference proteome</keyword>
<keyword evidence="2" id="KW-1133">Transmembrane helix</keyword>
<feature type="transmembrane region" description="Helical" evidence="2">
    <location>
        <begin position="123"/>
        <end position="144"/>
    </location>
</feature>
<evidence type="ECO:0000256" key="1">
    <source>
        <dbReference type="SAM" id="Coils"/>
    </source>
</evidence>
<dbReference type="Proteomes" id="UP000619260">
    <property type="component" value="Unassembled WGS sequence"/>
</dbReference>
<name>A0A8J3YMQ4_9ACTN</name>
<sequence length="241" mass="26281">MLVRMTRWWSVVVAGAAVTLLFVWLGRLAGVPAQTLISVGAALAALMWAAVLVTVPWNLYFAARGVVAGMARSRERGIDVLAKDEDEARVIARRMLGFAIAAHMVSAGVTAVAAHIAGEVVGLYVAGLFLLSTAARPSGAYFAHLRERITTLGRDSTFPHDDVVSLRAQVHGLQTQLQSLEAAREADEDAARRRAEEVAQLRRSIDRMTRRFEDTVDGMSNHQELITGLRALVRMIRSEPV</sequence>
<dbReference type="EMBL" id="BOPF01000020">
    <property type="protein sequence ID" value="GIJ48374.1"/>
    <property type="molecule type" value="Genomic_DNA"/>
</dbReference>
<feature type="transmembrane region" description="Helical" evidence="2">
    <location>
        <begin position="43"/>
        <end position="63"/>
    </location>
</feature>
<feature type="transmembrane region" description="Helical" evidence="2">
    <location>
        <begin position="96"/>
        <end position="117"/>
    </location>
</feature>
<evidence type="ECO:0000313" key="3">
    <source>
        <dbReference type="EMBL" id="GIJ48374.1"/>
    </source>
</evidence>
<reference evidence="3" key="1">
    <citation type="submission" date="2021-01" db="EMBL/GenBank/DDBJ databases">
        <title>Whole genome shotgun sequence of Virgisporangium aliadipatigenens NBRC 105644.</title>
        <authorList>
            <person name="Komaki H."/>
            <person name="Tamura T."/>
        </authorList>
    </citation>
    <scope>NUCLEOTIDE SEQUENCE</scope>
    <source>
        <strain evidence="3">NBRC 105644</strain>
    </source>
</reference>
<comment type="caution">
    <text evidence="3">The sequence shown here is derived from an EMBL/GenBank/DDBJ whole genome shotgun (WGS) entry which is preliminary data.</text>
</comment>
<keyword evidence="1" id="KW-0175">Coiled coil</keyword>
<proteinExistence type="predicted"/>
<keyword evidence="2" id="KW-0472">Membrane</keyword>
<evidence type="ECO:0000313" key="4">
    <source>
        <dbReference type="Proteomes" id="UP000619260"/>
    </source>
</evidence>